<dbReference type="Proteomes" id="UP000000939">
    <property type="component" value="Chromosome"/>
</dbReference>
<dbReference type="eggNOG" id="COG0617">
    <property type="taxonomic scope" value="Bacteria"/>
</dbReference>
<dbReference type="Pfam" id="PF12627">
    <property type="entry name" value="PolyA_pol_RNAbd"/>
    <property type="match status" value="1"/>
</dbReference>
<evidence type="ECO:0000256" key="10">
    <source>
        <dbReference type="ARBA" id="ARBA00022884"/>
    </source>
</evidence>
<dbReference type="CDD" id="cd05398">
    <property type="entry name" value="NT_ClassII-CCAase"/>
    <property type="match status" value="1"/>
</dbReference>
<dbReference type="InterPro" id="IPR032828">
    <property type="entry name" value="PolyA_RNA-bd"/>
</dbReference>
<dbReference type="EMBL" id="CP001999">
    <property type="protein sequence ID" value="ADG92314.1"/>
    <property type="molecule type" value="Genomic_DNA"/>
</dbReference>
<dbReference type="InterPro" id="IPR050124">
    <property type="entry name" value="tRNA_CCA-adding_enzyme"/>
</dbReference>
<dbReference type="InterPro" id="IPR003607">
    <property type="entry name" value="HD/PDEase_dom"/>
</dbReference>
<dbReference type="RefSeq" id="WP_013134459.1">
    <property type="nucleotide sequence ID" value="NC_014166.1"/>
</dbReference>
<comment type="cofactor">
    <cofactor evidence="1">
        <name>Mg(2+)</name>
        <dbReference type="ChEBI" id="CHEBI:18420"/>
    </cofactor>
</comment>
<dbReference type="KEGG" id="ant:Arnit_0649"/>
<dbReference type="PANTHER" id="PTHR47545">
    <property type="entry name" value="MULTIFUNCTIONAL CCA PROTEIN"/>
    <property type="match status" value="1"/>
</dbReference>
<sequence>MCILSTKKTSIKLPNTLTKILKLLQEKGAKPILVGGCVRDHFLNLEIKDYDIEVFHIEDFETLTKYLEQFGKVKLVGKSYGVLKLSVDKQEYDFALPRVEKKIAKGHKGFEVISNSYLSFKEAAIRRDFTINALGYDFINEEILDPFGGLEDLENKTLRHIDDNSFIEDPLRVYRAVQFASRFDFTLDEKSFDLCKKMVSNNDLEELANERIFEELKKLFLKSTKPSVGFELLKELGILKYYPELKALIGCEQEPEYHPEGDVWIHTLMCLDEMAKIKTNDEYKDLVLFFAILCHDFGKPLCTKVIDGKITSHKHESLGIEPTVSFLEKLTNDKKLIADILPLVKYHLSPFQLYLHNSSDKAVKRLALKVDIEMLCLVCLADCLGRTIEDKCKCHEAISWLKNKASQLEVTNSGPKAIVMGKDLITLGFTPGVLFKEILDYAFDLQLDEDLPKDLIIEKIKEKYIKG</sequence>
<evidence type="ECO:0000313" key="15">
    <source>
        <dbReference type="EMBL" id="ADG92314.1"/>
    </source>
</evidence>
<dbReference type="InterPro" id="IPR006674">
    <property type="entry name" value="HD_domain"/>
</dbReference>
<evidence type="ECO:0000256" key="6">
    <source>
        <dbReference type="ARBA" id="ARBA00022741"/>
    </source>
</evidence>
<protein>
    <submittedName>
        <fullName evidence="15">Polynucleotide adenylyltransferase region</fullName>
    </submittedName>
</protein>
<feature type="domain" description="tRNA nucleotidyltransferase/poly(A) polymerase RNA and SrmB- binding" evidence="14">
    <location>
        <begin position="184"/>
        <end position="247"/>
    </location>
</feature>
<dbReference type="SUPFAM" id="SSF81301">
    <property type="entry name" value="Nucleotidyltransferase"/>
    <property type="match status" value="1"/>
</dbReference>
<evidence type="ECO:0000259" key="14">
    <source>
        <dbReference type="Pfam" id="PF12627"/>
    </source>
</evidence>
<evidence type="ECO:0000256" key="1">
    <source>
        <dbReference type="ARBA" id="ARBA00001946"/>
    </source>
</evidence>
<dbReference type="InterPro" id="IPR043519">
    <property type="entry name" value="NT_sf"/>
</dbReference>
<dbReference type="Gene3D" id="1.10.3090.10">
    <property type="entry name" value="cca-adding enzyme, domain 2"/>
    <property type="match status" value="1"/>
</dbReference>
<proteinExistence type="inferred from homology"/>
<organism evidence="15 16">
    <name type="scientific">Arcobacter nitrofigilis (strain ATCC 33309 / DSM 7299 / CCUG 15893 / LMG 7604 / NCTC 12251 / CI)</name>
    <name type="common">Campylobacter nitrofigilis</name>
    <dbReference type="NCBI Taxonomy" id="572480"/>
    <lineage>
        <taxon>Bacteria</taxon>
        <taxon>Pseudomonadati</taxon>
        <taxon>Campylobacterota</taxon>
        <taxon>Epsilonproteobacteria</taxon>
        <taxon>Campylobacterales</taxon>
        <taxon>Arcobacteraceae</taxon>
        <taxon>Arcobacter</taxon>
    </lineage>
</organism>
<dbReference type="HOGENOM" id="CLU_015961_6_2_7"/>
<dbReference type="Gene3D" id="3.30.460.10">
    <property type="entry name" value="Beta Polymerase, domain 2"/>
    <property type="match status" value="1"/>
</dbReference>
<dbReference type="GO" id="GO:0042245">
    <property type="term" value="P:RNA repair"/>
    <property type="evidence" value="ECO:0007669"/>
    <property type="project" value="UniProtKB-KW"/>
</dbReference>
<dbReference type="STRING" id="572480.Arnit_0649"/>
<dbReference type="GO" id="GO:0008033">
    <property type="term" value="P:tRNA processing"/>
    <property type="evidence" value="ECO:0007669"/>
    <property type="project" value="UniProtKB-KW"/>
</dbReference>
<dbReference type="CDD" id="cd00077">
    <property type="entry name" value="HDc"/>
    <property type="match status" value="1"/>
</dbReference>
<keyword evidence="16" id="KW-1185">Reference proteome</keyword>
<gene>
    <name evidence="15" type="ordered locus">Arnit_0649</name>
</gene>
<dbReference type="GO" id="GO:0005524">
    <property type="term" value="F:ATP binding"/>
    <property type="evidence" value="ECO:0007669"/>
    <property type="project" value="UniProtKB-KW"/>
</dbReference>
<evidence type="ECO:0000256" key="11">
    <source>
        <dbReference type="RuleBase" id="RU003953"/>
    </source>
</evidence>
<dbReference type="OrthoDB" id="9805698at2"/>
<keyword evidence="3" id="KW-0819">tRNA processing</keyword>
<evidence type="ECO:0000256" key="8">
    <source>
        <dbReference type="ARBA" id="ARBA00022840"/>
    </source>
</evidence>
<evidence type="ECO:0000256" key="5">
    <source>
        <dbReference type="ARBA" id="ARBA00022723"/>
    </source>
</evidence>
<evidence type="ECO:0000259" key="12">
    <source>
        <dbReference type="Pfam" id="PF01743"/>
    </source>
</evidence>
<keyword evidence="4 15" id="KW-0548">Nucleotidyltransferase</keyword>
<keyword evidence="9" id="KW-0460">Magnesium</keyword>
<evidence type="ECO:0000256" key="4">
    <source>
        <dbReference type="ARBA" id="ARBA00022695"/>
    </source>
</evidence>
<comment type="similarity">
    <text evidence="11">Belongs to the tRNA nucleotidyltransferase/poly(A) polymerase family.</text>
</comment>
<evidence type="ECO:0000256" key="9">
    <source>
        <dbReference type="ARBA" id="ARBA00022842"/>
    </source>
</evidence>
<keyword evidence="7" id="KW-0692">RNA repair</keyword>
<name>D5V281_ARCNC</name>
<dbReference type="AlphaFoldDB" id="D5V281"/>
<dbReference type="SUPFAM" id="SSF81891">
    <property type="entry name" value="Poly A polymerase C-terminal region-like"/>
    <property type="match status" value="1"/>
</dbReference>
<dbReference type="GO" id="GO:0046872">
    <property type="term" value="F:metal ion binding"/>
    <property type="evidence" value="ECO:0007669"/>
    <property type="project" value="UniProtKB-KW"/>
</dbReference>
<keyword evidence="8" id="KW-0067">ATP-binding</keyword>
<feature type="domain" description="Poly A polymerase head" evidence="12">
    <location>
        <begin position="33"/>
        <end position="159"/>
    </location>
</feature>
<evidence type="ECO:0000313" key="16">
    <source>
        <dbReference type="Proteomes" id="UP000000939"/>
    </source>
</evidence>
<dbReference type="Pfam" id="PF01743">
    <property type="entry name" value="PolyA_pol"/>
    <property type="match status" value="1"/>
</dbReference>
<keyword evidence="6" id="KW-0547">Nucleotide-binding</keyword>
<evidence type="ECO:0000256" key="3">
    <source>
        <dbReference type="ARBA" id="ARBA00022694"/>
    </source>
</evidence>
<accession>D5V281</accession>
<evidence type="ECO:0000259" key="13">
    <source>
        <dbReference type="Pfam" id="PF01966"/>
    </source>
</evidence>
<keyword evidence="5" id="KW-0479">Metal-binding</keyword>
<reference evidence="15 16" key="1">
    <citation type="journal article" date="2010" name="Stand. Genomic Sci.">
        <title>Complete genome sequence of Arcobacter nitrofigilis type strain (CI).</title>
        <authorList>
            <person name="Pati A."/>
            <person name="Gronow S."/>
            <person name="Lapidus A."/>
            <person name="Copeland A."/>
            <person name="Glavina Del Rio T."/>
            <person name="Nolan M."/>
            <person name="Lucas S."/>
            <person name="Tice H."/>
            <person name="Cheng J.F."/>
            <person name="Han C."/>
            <person name="Chertkov O."/>
            <person name="Bruce D."/>
            <person name="Tapia R."/>
            <person name="Goodwin L."/>
            <person name="Pitluck S."/>
            <person name="Liolios K."/>
            <person name="Ivanova N."/>
            <person name="Mavromatis K."/>
            <person name="Chen A."/>
            <person name="Palaniappan K."/>
            <person name="Land M."/>
            <person name="Hauser L."/>
            <person name="Chang Y.J."/>
            <person name="Jeffries C.D."/>
            <person name="Detter J.C."/>
            <person name="Rohde M."/>
            <person name="Goker M."/>
            <person name="Bristow J."/>
            <person name="Eisen J.A."/>
            <person name="Markowitz V."/>
            <person name="Hugenholtz P."/>
            <person name="Klenk H.P."/>
            <person name="Kyrpides N.C."/>
        </authorList>
    </citation>
    <scope>NUCLEOTIDE SEQUENCE [LARGE SCALE GENOMIC DNA]</scope>
    <source>
        <strain evidence="16">ATCC 33309 / DSM 7299 / CCUG 15893 / LMG 7604 / NCTC 12251 / CI</strain>
    </source>
</reference>
<dbReference type="InterPro" id="IPR002646">
    <property type="entry name" value="PolA_pol_head_dom"/>
</dbReference>
<dbReference type="Pfam" id="PF01966">
    <property type="entry name" value="HD"/>
    <property type="match status" value="1"/>
</dbReference>
<evidence type="ECO:0000256" key="7">
    <source>
        <dbReference type="ARBA" id="ARBA00022800"/>
    </source>
</evidence>
<evidence type="ECO:0000256" key="2">
    <source>
        <dbReference type="ARBA" id="ARBA00022679"/>
    </source>
</evidence>
<dbReference type="PANTHER" id="PTHR47545:SF1">
    <property type="entry name" value="MULTIFUNCTIONAL CCA PROTEIN"/>
    <property type="match status" value="1"/>
</dbReference>
<dbReference type="GO" id="GO:0016779">
    <property type="term" value="F:nucleotidyltransferase activity"/>
    <property type="evidence" value="ECO:0007669"/>
    <property type="project" value="UniProtKB-KW"/>
</dbReference>
<keyword evidence="10 11" id="KW-0694">RNA-binding</keyword>
<feature type="domain" description="HD" evidence="13">
    <location>
        <begin position="264"/>
        <end position="384"/>
    </location>
</feature>
<keyword evidence="2 11" id="KW-0808">Transferase</keyword>
<dbReference type="GO" id="GO:0003723">
    <property type="term" value="F:RNA binding"/>
    <property type="evidence" value="ECO:0007669"/>
    <property type="project" value="UniProtKB-KW"/>
</dbReference>